<evidence type="ECO:0000313" key="6">
    <source>
        <dbReference type="Proteomes" id="UP001500635"/>
    </source>
</evidence>
<dbReference type="PANTHER" id="PTHR43408:SF2">
    <property type="entry name" value="FMN REDUCTASE (NADPH)"/>
    <property type="match status" value="1"/>
</dbReference>
<sequence length="171" mass="18423">MNISVVVGNPKAGSRTLALATAVATSIAGPGDAISVIDLAEYTGEIFVWPSERMAKLNHDVATSELAIFGSPTYKAAYTGLLKAFLDRYPHRGLRDIAAIPLMTGADTAHSMAPDTTLRPLLVELGASVPTSSFYFETPHFDRSDEFIDHWLDENSVALDSLRNRSAVSAR</sequence>
<dbReference type="InterPro" id="IPR051814">
    <property type="entry name" value="NAD(P)H-dep_FMN_reductase"/>
</dbReference>
<protein>
    <submittedName>
        <fullName evidence="5">NAD(P)H-dependent oxidoreductase</fullName>
    </submittedName>
</protein>
<dbReference type="RefSeq" id="WP_344998101.1">
    <property type="nucleotide sequence ID" value="NZ_BAABFR010000059.1"/>
</dbReference>
<dbReference type="Gene3D" id="3.40.50.360">
    <property type="match status" value="1"/>
</dbReference>
<evidence type="ECO:0000256" key="2">
    <source>
        <dbReference type="ARBA" id="ARBA00022643"/>
    </source>
</evidence>
<keyword evidence="6" id="KW-1185">Reference proteome</keyword>
<dbReference type="InterPro" id="IPR029039">
    <property type="entry name" value="Flavoprotein-like_sf"/>
</dbReference>
<evidence type="ECO:0000259" key="4">
    <source>
        <dbReference type="Pfam" id="PF03358"/>
    </source>
</evidence>
<dbReference type="SUPFAM" id="SSF52218">
    <property type="entry name" value="Flavoproteins"/>
    <property type="match status" value="1"/>
</dbReference>
<name>A0ABP8JYA5_9ACTN</name>
<gene>
    <name evidence="5" type="ORF">GCM10023147_33780</name>
</gene>
<keyword evidence="1" id="KW-0285">Flavoprotein</keyword>
<evidence type="ECO:0000256" key="3">
    <source>
        <dbReference type="ARBA" id="ARBA00023002"/>
    </source>
</evidence>
<dbReference type="Proteomes" id="UP001500635">
    <property type="component" value="Unassembled WGS sequence"/>
</dbReference>
<organism evidence="5 6">
    <name type="scientific">Tsukamurella soli</name>
    <dbReference type="NCBI Taxonomy" id="644556"/>
    <lineage>
        <taxon>Bacteria</taxon>
        <taxon>Bacillati</taxon>
        <taxon>Actinomycetota</taxon>
        <taxon>Actinomycetes</taxon>
        <taxon>Mycobacteriales</taxon>
        <taxon>Tsukamurellaceae</taxon>
        <taxon>Tsukamurella</taxon>
    </lineage>
</organism>
<accession>A0ABP8JYA5</accession>
<keyword evidence="2" id="KW-0288">FMN</keyword>
<dbReference type="PANTHER" id="PTHR43408">
    <property type="entry name" value="FMN REDUCTASE (NADPH)"/>
    <property type="match status" value="1"/>
</dbReference>
<dbReference type="Pfam" id="PF03358">
    <property type="entry name" value="FMN_red"/>
    <property type="match status" value="1"/>
</dbReference>
<proteinExistence type="predicted"/>
<keyword evidence="3" id="KW-0560">Oxidoreductase</keyword>
<feature type="domain" description="NADPH-dependent FMN reductase-like" evidence="4">
    <location>
        <begin position="1"/>
        <end position="136"/>
    </location>
</feature>
<reference evidence="6" key="1">
    <citation type="journal article" date="2019" name="Int. J. Syst. Evol. Microbiol.">
        <title>The Global Catalogue of Microorganisms (GCM) 10K type strain sequencing project: providing services to taxonomists for standard genome sequencing and annotation.</title>
        <authorList>
            <consortium name="The Broad Institute Genomics Platform"/>
            <consortium name="The Broad Institute Genome Sequencing Center for Infectious Disease"/>
            <person name="Wu L."/>
            <person name="Ma J."/>
        </authorList>
    </citation>
    <scope>NUCLEOTIDE SEQUENCE [LARGE SCALE GENOMIC DNA]</scope>
    <source>
        <strain evidence="6">JCM 17688</strain>
    </source>
</reference>
<dbReference type="EMBL" id="BAABFR010000059">
    <property type="protein sequence ID" value="GAA4397971.1"/>
    <property type="molecule type" value="Genomic_DNA"/>
</dbReference>
<evidence type="ECO:0000256" key="1">
    <source>
        <dbReference type="ARBA" id="ARBA00022630"/>
    </source>
</evidence>
<evidence type="ECO:0000313" key="5">
    <source>
        <dbReference type="EMBL" id="GAA4397971.1"/>
    </source>
</evidence>
<comment type="caution">
    <text evidence="5">The sequence shown here is derived from an EMBL/GenBank/DDBJ whole genome shotgun (WGS) entry which is preliminary data.</text>
</comment>
<dbReference type="InterPro" id="IPR005025">
    <property type="entry name" value="FMN_Rdtase-like_dom"/>
</dbReference>